<dbReference type="AlphaFoldDB" id="A0A563EKL0"/>
<dbReference type="Proteomes" id="UP000316639">
    <property type="component" value="Unassembled WGS sequence"/>
</dbReference>
<keyword evidence="2" id="KW-1185">Reference proteome</keyword>
<reference evidence="1 2" key="1">
    <citation type="submission" date="2019-07" db="EMBL/GenBank/DDBJ databases">
        <title>Lentzea xizangensis sp. nov., isolated from Qinghai-Tibetan Plateau Soils.</title>
        <authorList>
            <person name="Huang J."/>
        </authorList>
    </citation>
    <scope>NUCLEOTIDE SEQUENCE [LARGE SCALE GENOMIC DNA]</scope>
    <source>
        <strain evidence="1 2">FXJ1.1311</strain>
    </source>
</reference>
<name>A0A563EKL0_9PSEU</name>
<evidence type="ECO:0000313" key="1">
    <source>
        <dbReference type="EMBL" id="TWP47503.1"/>
    </source>
</evidence>
<protein>
    <submittedName>
        <fullName evidence="1">Uncharacterized protein</fullName>
    </submittedName>
</protein>
<proteinExistence type="predicted"/>
<comment type="caution">
    <text evidence="1">The sequence shown here is derived from an EMBL/GenBank/DDBJ whole genome shotgun (WGS) entry which is preliminary data.</text>
</comment>
<accession>A0A563EKL0</accession>
<evidence type="ECO:0000313" key="2">
    <source>
        <dbReference type="Proteomes" id="UP000316639"/>
    </source>
</evidence>
<dbReference type="OrthoDB" id="3696154at2"/>
<dbReference type="RefSeq" id="WP_146357534.1">
    <property type="nucleotide sequence ID" value="NZ_VOBR01000025.1"/>
</dbReference>
<sequence>MNEDELLQRLRAVASEVDGVPDHVNLAAEAALGTRRLDEELAELIADSAEHTPQLVRDASDIRMLSFRAGAVGIEIEIDDRLRGLVTGARGTVTIETPGGTTEAELDERGWFTADIPEAATVRLKITADDGTGVVTSWFTR</sequence>
<dbReference type="EMBL" id="VOBR01000025">
    <property type="protein sequence ID" value="TWP47503.1"/>
    <property type="molecule type" value="Genomic_DNA"/>
</dbReference>
<gene>
    <name evidence="1" type="ORF">FKR81_31560</name>
</gene>
<organism evidence="1 2">
    <name type="scientific">Lentzea tibetensis</name>
    <dbReference type="NCBI Taxonomy" id="2591470"/>
    <lineage>
        <taxon>Bacteria</taxon>
        <taxon>Bacillati</taxon>
        <taxon>Actinomycetota</taxon>
        <taxon>Actinomycetes</taxon>
        <taxon>Pseudonocardiales</taxon>
        <taxon>Pseudonocardiaceae</taxon>
        <taxon>Lentzea</taxon>
    </lineage>
</organism>